<proteinExistence type="predicted"/>
<dbReference type="RefSeq" id="XP_024740140.1">
    <property type="nucleotide sequence ID" value="XM_024886563.1"/>
</dbReference>
<organism evidence="3 4">
    <name type="scientific">Hyaloscypha bicolor E</name>
    <dbReference type="NCBI Taxonomy" id="1095630"/>
    <lineage>
        <taxon>Eukaryota</taxon>
        <taxon>Fungi</taxon>
        <taxon>Dikarya</taxon>
        <taxon>Ascomycota</taxon>
        <taxon>Pezizomycotina</taxon>
        <taxon>Leotiomycetes</taxon>
        <taxon>Helotiales</taxon>
        <taxon>Hyaloscyphaceae</taxon>
        <taxon>Hyaloscypha</taxon>
        <taxon>Hyaloscypha bicolor</taxon>
    </lineage>
</organism>
<sequence length="982" mass="112404">MAPSKIKREADLTPPPRKVLGCFQNDSENMGTSSALDSFAKPALKPLVSDPNWKQCEHEKRLERVKIKEQAARMAVSALKKMLNTLSRHLLAIPPCQTRIDKIHEILARKKCHDRTQRFVALEYLEGFYLLTRLTGQAVPTEVSYNKSLDKDKLFRAEVVYITQAEWREELESLFEDLRAEQVSATDEDNEIDEERNERINQGLDKIKYVYPHINTRQKLESASVEDLLTEVRDVLGSTKLIEKHTRSAFSDEIRQYIDSGEQSSKKTPHWWPLIKLCRVFVKSSVLEPGVILVDLPGNLDSNAARSAVAENYSKNLALTCIVADVSRGISEKNAAELLEKYTKRNLQLDGLYNSDSLCFVLSKTDRSFDYAQYAKQYPELGDMVSPDIKKAWKLKGDISGLERQHGSLVKSHKKNKKAMAELSANIKNLTSRLKALSSASTPFASARKRTLSDTEEASTVGKASEEQVELRTKIPELEKELSELKTTTEAEAEKLLSFARRIAHLEKARIYAQSRLTVQCIRHRNELSRAAIRADYETTLREMGRQPVNHLQVFPVSATVHLRYQSSEKRHIGFPNREDTHVSALRDWVLGTTLGDRERYAQAFLDDVDDFLASNHPWIMDKYGESKMPAELREQWEPQMESLVADLEADLRNLTIKTEATLKHIVQTNVYSVVPQAVKPAGAKARDTAEYWAMTCHWATHKKINSKRGLWTDSKGRNHRWNHELVYDLTTHIVKPWDLAFYRRFPQEKINYVDAGKVLVSDFAHAIANKDIFPDASDGIDVLKDHILRTQNRLRNDTDTAFDEMKKVIKKAHKLAVPAIKGFLEEMYEHCASESGRGFYARNRMYIDDFMTSKGVHMHRVGKRAIKSELDQLLDNVPARLGQGNALILQRIREEIKQFFDRNSTDGSRTSSRKVVSNAKLLMQKDILVDINNLEKDWKLSVQDELLPNDDETEDEMTFDDDLFVDLSKDDDDDYSDEEAY</sequence>
<evidence type="ECO:0000313" key="3">
    <source>
        <dbReference type="EMBL" id="PMD63236.1"/>
    </source>
</evidence>
<evidence type="ECO:0000256" key="1">
    <source>
        <dbReference type="SAM" id="MobiDB-lite"/>
    </source>
</evidence>
<dbReference type="GeneID" id="36594640"/>
<dbReference type="AlphaFoldDB" id="A0A2J6TJQ6"/>
<dbReference type="PANTHER" id="PTHR36681">
    <property type="entry name" value="NUCLEAR GTPASE, GERMINAL CENTER-ASSOCIATED, TANDEM DUPLICATE 3"/>
    <property type="match status" value="1"/>
</dbReference>
<dbReference type="Pfam" id="PF24564">
    <property type="entry name" value="DUF7605"/>
    <property type="match status" value="1"/>
</dbReference>
<accession>A0A2J6TJQ6</accession>
<evidence type="ECO:0000259" key="2">
    <source>
        <dbReference type="Pfam" id="PF24564"/>
    </source>
</evidence>
<dbReference type="EMBL" id="KZ613782">
    <property type="protein sequence ID" value="PMD63236.1"/>
    <property type="molecule type" value="Genomic_DNA"/>
</dbReference>
<dbReference type="InterPro" id="IPR056024">
    <property type="entry name" value="DUF7605"/>
</dbReference>
<reference evidence="3 4" key="1">
    <citation type="submission" date="2016-04" db="EMBL/GenBank/DDBJ databases">
        <title>A degradative enzymes factory behind the ericoid mycorrhizal symbiosis.</title>
        <authorList>
            <consortium name="DOE Joint Genome Institute"/>
            <person name="Martino E."/>
            <person name="Morin E."/>
            <person name="Grelet G."/>
            <person name="Kuo A."/>
            <person name="Kohler A."/>
            <person name="Daghino S."/>
            <person name="Barry K."/>
            <person name="Choi C."/>
            <person name="Cichocki N."/>
            <person name="Clum A."/>
            <person name="Copeland A."/>
            <person name="Hainaut M."/>
            <person name="Haridas S."/>
            <person name="Labutti K."/>
            <person name="Lindquist E."/>
            <person name="Lipzen A."/>
            <person name="Khouja H.-R."/>
            <person name="Murat C."/>
            <person name="Ohm R."/>
            <person name="Olson A."/>
            <person name="Spatafora J."/>
            <person name="Veneault-Fourrey C."/>
            <person name="Henrissat B."/>
            <person name="Grigoriev I."/>
            <person name="Martin F."/>
            <person name="Perotto S."/>
        </authorList>
    </citation>
    <scope>NUCLEOTIDE SEQUENCE [LARGE SCALE GENOMIC DNA]</scope>
    <source>
        <strain evidence="3 4">E</strain>
    </source>
</reference>
<protein>
    <recommendedName>
        <fullName evidence="2">DUF7605 domain-containing protein</fullName>
    </recommendedName>
</protein>
<evidence type="ECO:0000313" key="4">
    <source>
        <dbReference type="Proteomes" id="UP000235371"/>
    </source>
</evidence>
<dbReference type="InParanoid" id="A0A2J6TJQ6"/>
<dbReference type="PANTHER" id="PTHR36681:SF3">
    <property type="entry name" value="NUCLEAR GTPASE, GERMINAL CENTER-ASSOCIATED, TANDEM DUPLICATE 3"/>
    <property type="match status" value="1"/>
</dbReference>
<name>A0A2J6TJQ6_9HELO</name>
<dbReference type="Proteomes" id="UP000235371">
    <property type="component" value="Unassembled WGS sequence"/>
</dbReference>
<gene>
    <name evidence="3" type="ORF">K444DRAFT_661274</name>
</gene>
<feature type="region of interest" description="Disordered" evidence="1">
    <location>
        <begin position="448"/>
        <end position="468"/>
    </location>
</feature>
<keyword evidence="4" id="KW-1185">Reference proteome</keyword>
<dbReference type="OrthoDB" id="3598281at2759"/>
<feature type="domain" description="DUF7605" evidence="2">
    <location>
        <begin position="684"/>
        <end position="856"/>
    </location>
</feature>